<dbReference type="Proteomes" id="UP000886998">
    <property type="component" value="Unassembled WGS sequence"/>
</dbReference>
<gene>
    <name evidence="1" type="ORF">TNIN_303861</name>
</gene>
<keyword evidence="2" id="KW-1185">Reference proteome</keyword>
<dbReference type="AlphaFoldDB" id="A0A8X7CNP2"/>
<protein>
    <submittedName>
        <fullName evidence="1">Uncharacterized protein</fullName>
    </submittedName>
</protein>
<accession>A0A8X7CNP2</accession>
<dbReference type="EMBL" id="BMAV01018320">
    <property type="protein sequence ID" value="GFY70522.1"/>
    <property type="molecule type" value="Genomic_DNA"/>
</dbReference>
<sequence>MAPSSVDEPKHSGSVQVQKQRSCRVHALVDSRYGNYRYQKDLVPGILAGRSSIYLSGSSGKRSLVCSTGLANGGQVNVVHQQASFYVLLREVLVEDVLSFHRVLDMLGEPRVKQ</sequence>
<proteinExistence type="predicted"/>
<evidence type="ECO:0000313" key="2">
    <source>
        <dbReference type="Proteomes" id="UP000886998"/>
    </source>
</evidence>
<name>A0A8X7CNP2_9ARAC</name>
<reference evidence="1" key="1">
    <citation type="submission" date="2020-08" db="EMBL/GenBank/DDBJ databases">
        <title>Multicomponent nature underlies the extraordinary mechanical properties of spider dragline silk.</title>
        <authorList>
            <person name="Kono N."/>
            <person name="Nakamura H."/>
            <person name="Mori M."/>
            <person name="Yoshida Y."/>
            <person name="Ohtoshi R."/>
            <person name="Malay A.D."/>
            <person name="Moran D.A.P."/>
            <person name="Tomita M."/>
            <person name="Numata K."/>
            <person name="Arakawa K."/>
        </authorList>
    </citation>
    <scope>NUCLEOTIDE SEQUENCE</scope>
</reference>
<evidence type="ECO:0000313" key="1">
    <source>
        <dbReference type="EMBL" id="GFY70522.1"/>
    </source>
</evidence>
<comment type="caution">
    <text evidence="1">The sequence shown here is derived from an EMBL/GenBank/DDBJ whole genome shotgun (WGS) entry which is preliminary data.</text>
</comment>
<organism evidence="1 2">
    <name type="scientific">Trichonephila inaurata madagascariensis</name>
    <dbReference type="NCBI Taxonomy" id="2747483"/>
    <lineage>
        <taxon>Eukaryota</taxon>
        <taxon>Metazoa</taxon>
        <taxon>Ecdysozoa</taxon>
        <taxon>Arthropoda</taxon>
        <taxon>Chelicerata</taxon>
        <taxon>Arachnida</taxon>
        <taxon>Araneae</taxon>
        <taxon>Araneomorphae</taxon>
        <taxon>Entelegynae</taxon>
        <taxon>Araneoidea</taxon>
        <taxon>Nephilidae</taxon>
        <taxon>Trichonephila</taxon>
        <taxon>Trichonephila inaurata</taxon>
    </lineage>
</organism>